<evidence type="ECO:0000259" key="2">
    <source>
        <dbReference type="Pfam" id="PF20774"/>
    </source>
</evidence>
<dbReference type="GO" id="GO:0008233">
    <property type="term" value="F:peptidase activity"/>
    <property type="evidence" value="ECO:0007669"/>
    <property type="project" value="InterPro"/>
</dbReference>
<dbReference type="NCBIfam" id="TIGR03296">
    <property type="entry name" value="M6dom_TIGR03296"/>
    <property type="match status" value="1"/>
</dbReference>
<comment type="caution">
    <text evidence="3">The sequence shown here is derived from an EMBL/GenBank/DDBJ whole genome shotgun (WGS) entry which is preliminary data.</text>
</comment>
<dbReference type="AlphaFoldDB" id="A0AAJ1TQ25"/>
<accession>A0AAJ1TQ25</accession>
<dbReference type="SUPFAM" id="SSF55486">
    <property type="entry name" value="Metalloproteases ('zincins'), catalytic domain"/>
    <property type="match status" value="1"/>
</dbReference>
<gene>
    <name evidence="3" type="ORF">J2Z48_003110</name>
</gene>
<feature type="domain" description="Immune inhibitor A-like metallopeptidase VEG" evidence="2">
    <location>
        <begin position="383"/>
        <end position="536"/>
    </location>
</feature>
<evidence type="ECO:0000313" key="4">
    <source>
        <dbReference type="Proteomes" id="UP001238450"/>
    </source>
</evidence>
<dbReference type="Proteomes" id="UP001238450">
    <property type="component" value="Unassembled WGS sequence"/>
</dbReference>
<keyword evidence="3" id="KW-0378">Hydrolase</keyword>
<dbReference type="Pfam" id="PF20774">
    <property type="entry name" value="InhA-like_VEG"/>
    <property type="match status" value="1"/>
</dbReference>
<sequence>MNTYKRVAGILSITLVAAIVNTTIPAGIVKASTYNSKVDAKQKDNHGIDTSTDFGKKAKKNLTALQKQALEKGKTDFSKSEDYSDYMAVSLVEFQDKKHNQINPNNSFYTKDFNQKHYENMLFKSGVYQTSEGTSMPTMNQYYKEQSGGSWSMQGTVAPWMQAKHNIGYYNQMGGHFKDFDGFKELTKETLTQVGQSIRGNEEKYDQRDPYDLDGDGNVMEPDGLLDSLSVVVAGAEKDLDVVPHMDTLKDPVPIPGTSLKAYAYIMVPEDSPVGIFTHEYGHNLGLPDLYDLDKGSPVGNWSLMDMGAMNGKVEGTEPIGFDPWSKVFLQAIYGGNWIKPIEVDYNDLKQKKEISLSEAVSDDPSRKVIKVNLPPVDKDGTKYPNYYLIEWRSHNGLDKGLSKTFQGATYDPGMLVWYYDGRYTDNATSKHPGYGMIGVVDAHQQLKYWNNDKLKPAFEAFQLADAAFGLRKTSPLKLETDHGKLDFPSQEGISTFNDQNDYSLKGMESVGKILPKLGLQFKVLKENKDGNGANIEISRAN</sequence>
<reference evidence="3 4" key="1">
    <citation type="submission" date="2023-07" db="EMBL/GenBank/DDBJ databases">
        <title>Genomic Encyclopedia of Type Strains, Phase IV (KMG-IV): sequencing the most valuable type-strain genomes for metagenomic binning, comparative biology and taxonomic classification.</title>
        <authorList>
            <person name="Goeker M."/>
        </authorList>
    </citation>
    <scope>NUCLEOTIDE SEQUENCE [LARGE SCALE GENOMIC DNA]</scope>
    <source>
        <strain evidence="3 4">DSM 46876</strain>
    </source>
</reference>
<dbReference type="EC" id="3.4.24.-" evidence="3"/>
<name>A0AAJ1TQ25_9BACL</name>
<feature type="domain" description="Peptidase M6-like" evidence="1">
    <location>
        <begin position="81"/>
        <end position="339"/>
    </location>
</feature>
<dbReference type="EMBL" id="JAUSUV010000021">
    <property type="protein sequence ID" value="MDQ0418905.1"/>
    <property type="molecule type" value="Genomic_DNA"/>
</dbReference>
<organism evidence="3 4">
    <name type="scientific">Croceifilum oryzae</name>
    <dbReference type="NCBI Taxonomy" id="1553429"/>
    <lineage>
        <taxon>Bacteria</taxon>
        <taxon>Bacillati</taxon>
        <taxon>Bacillota</taxon>
        <taxon>Bacilli</taxon>
        <taxon>Bacillales</taxon>
        <taxon>Thermoactinomycetaceae</taxon>
        <taxon>Croceifilum</taxon>
    </lineage>
</organism>
<dbReference type="GO" id="GO:0006508">
    <property type="term" value="P:proteolysis"/>
    <property type="evidence" value="ECO:0007669"/>
    <property type="project" value="InterPro"/>
</dbReference>
<protein>
    <submittedName>
        <fullName evidence="3">Immune inhibitor A</fullName>
        <ecNumber evidence="3">3.4.24.-</ecNumber>
    </submittedName>
</protein>
<dbReference type="InterPro" id="IPR048665">
    <property type="entry name" value="InhA-like_VEG"/>
</dbReference>
<evidence type="ECO:0000313" key="3">
    <source>
        <dbReference type="EMBL" id="MDQ0418905.1"/>
    </source>
</evidence>
<proteinExistence type="predicted"/>
<dbReference type="PANTHER" id="PTHR41775">
    <property type="entry name" value="SECRETED PROTEIN-RELATED"/>
    <property type="match status" value="1"/>
</dbReference>
<dbReference type="Pfam" id="PF05547">
    <property type="entry name" value="Peptidase_M6"/>
    <property type="match status" value="1"/>
</dbReference>
<keyword evidence="4" id="KW-1185">Reference proteome</keyword>
<dbReference type="InterPro" id="IPR008757">
    <property type="entry name" value="Peptidase_M6-like_domain"/>
</dbReference>
<evidence type="ECO:0000259" key="1">
    <source>
        <dbReference type="Pfam" id="PF05547"/>
    </source>
</evidence>
<dbReference type="PANTHER" id="PTHR41775:SF1">
    <property type="entry name" value="PEPTIDASE M6-LIKE DOMAIN-CONTAINING PROTEIN"/>
    <property type="match status" value="1"/>
</dbReference>
<dbReference type="RefSeq" id="WP_307254898.1">
    <property type="nucleotide sequence ID" value="NZ_JAUSUV010000021.1"/>
</dbReference>